<evidence type="ECO:0000259" key="2">
    <source>
        <dbReference type="Pfam" id="PF12697"/>
    </source>
</evidence>
<dbReference type="InterPro" id="IPR029058">
    <property type="entry name" value="AB_hydrolase_fold"/>
</dbReference>
<gene>
    <name evidence="3" type="ORF">SAMN05878503_10194</name>
</gene>
<dbReference type="Gene3D" id="3.40.50.1820">
    <property type="entry name" value="alpha/beta hydrolase"/>
    <property type="match status" value="1"/>
</dbReference>
<evidence type="ECO:0000256" key="1">
    <source>
        <dbReference type="ARBA" id="ARBA00022801"/>
    </source>
</evidence>
<feature type="domain" description="AB hydrolase-1" evidence="2">
    <location>
        <begin position="4"/>
        <end position="228"/>
    </location>
</feature>
<organism evidence="3 4">
    <name type="scientific">Cereibacter ovatus</name>
    <dbReference type="NCBI Taxonomy" id="439529"/>
    <lineage>
        <taxon>Bacteria</taxon>
        <taxon>Pseudomonadati</taxon>
        <taxon>Pseudomonadota</taxon>
        <taxon>Alphaproteobacteria</taxon>
        <taxon>Rhodobacterales</taxon>
        <taxon>Paracoccaceae</taxon>
        <taxon>Cereibacter</taxon>
    </lineage>
</organism>
<dbReference type="Proteomes" id="UP000219467">
    <property type="component" value="Unassembled WGS sequence"/>
</dbReference>
<dbReference type="PANTHER" id="PTHR10992:SF1083">
    <property type="entry name" value="METHYLESTERASE 1"/>
    <property type="match status" value="1"/>
</dbReference>
<dbReference type="InterPro" id="IPR045889">
    <property type="entry name" value="MES/HNL"/>
</dbReference>
<dbReference type="GO" id="GO:0009696">
    <property type="term" value="P:salicylic acid metabolic process"/>
    <property type="evidence" value="ECO:0007669"/>
    <property type="project" value="TreeGrafter"/>
</dbReference>
<dbReference type="AlphaFoldDB" id="A0A285CIV2"/>
<proteinExistence type="predicted"/>
<dbReference type="InterPro" id="IPR000073">
    <property type="entry name" value="AB_hydrolase_1"/>
</dbReference>
<dbReference type="OrthoDB" id="9814966at2"/>
<dbReference type="SUPFAM" id="SSF53474">
    <property type="entry name" value="alpha/beta-Hydrolases"/>
    <property type="match status" value="1"/>
</dbReference>
<accession>A0A285CIV2</accession>
<dbReference type="GO" id="GO:0080030">
    <property type="term" value="F:methyl indole-3-acetate esterase activity"/>
    <property type="evidence" value="ECO:0007669"/>
    <property type="project" value="TreeGrafter"/>
</dbReference>
<dbReference type="GO" id="GO:0080031">
    <property type="term" value="F:methyl salicylate esterase activity"/>
    <property type="evidence" value="ECO:0007669"/>
    <property type="project" value="TreeGrafter"/>
</dbReference>
<sequence length="245" mass="26697">MSDFLLIHGSCHGAWCWRDVIPHLQAAGHRARAIDLPSHGADPTPISDVTLDLYARAILAAIETPVTLVGHSMAGYPISAAAETAPDRIARLVYLCAYAPKDGLSLAEMRRAGPGQPLRDAIRVAPDRQSFTFDPALTDDRLYHDCPPEARAFAATRLGPQPILPQEQPITLTDRYRSVPRHYIRCLQDRAIPPDYQQTMTEGWSEGTVSTLDASHSPFFACPETLAKRLIAVAANPLSCAPARG</sequence>
<protein>
    <submittedName>
        <fullName evidence="3">Pimeloyl-ACP methyl ester carboxylesterase</fullName>
    </submittedName>
</protein>
<keyword evidence="4" id="KW-1185">Reference proteome</keyword>
<dbReference type="RefSeq" id="WP_097028725.1">
    <property type="nucleotide sequence ID" value="NZ_OAOQ01000001.1"/>
</dbReference>
<dbReference type="PANTHER" id="PTHR10992">
    <property type="entry name" value="METHYLESTERASE FAMILY MEMBER"/>
    <property type="match status" value="1"/>
</dbReference>
<keyword evidence="1" id="KW-0378">Hydrolase</keyword>
<name>A0A285CIV2_9RHOB</name>
<dbReference type="Pfam" id="PF12697">
    <property type="entry name" value="Abhydrolase_6"/>
    <property type="match status" value="1"/>
</dbReference>
<dbReference type="EMBL" id="OAOQ01000001">
    <property type="protein sequence ID" value="SNX67460.1"/>
    <property type="molecule type" value="Genomic_DNA"/>
</dbReference>
<evidence type="ECO:0000313" key="3">
    <source>
        <dbReference type="EMBL" id="SNX67460.1"/>
    </source>
</evidence>
<evidence type="ECO:0000313" key="4">
    <source>
        <dbReference type="Proteomes" id="UP000219467"/>
    </source>
</evidence>
<reference evidence="4" key="1">
    <citation type="submission" date="2017-08" db="EMBL/GenBank/DDBJ databases">
        <authorList>
            <person name="Varghese N."/>
            <person name="Submissions S."/>
        </authorList>
    </citation>
    <scope>NUCLEOTIDE SEQUENCE [LARGE SCALE GENOMIC DNA]</scope>
    <source>
        <strain evidence="4">JA234</strain>
    </source>
</reference>
<dbReference type="GO" id="GO:0009694">
    <property type="term" value="P:jasmonic acid metabolic process"/>
    <property type="evidence" value="ECO:0007669"/>
    <property type="project" value="TreeGrafter"/>
</dbReference>
<dbReference type="GO" id="GO:0080032">
    <property type="term" value="F:methyl jasmonate esterase activity"/>
    <property type="evidence" value="ECO:0007669"/>
    <property type="project" value="TreeGrafter"/>
</dbReference>